<accession>A0A5M4AVK1</accession>
<name>A0A5M4AVK1_9BACT</name>
<organism evidence="2 3">
    <name type="scientific">Prolixibacter bellariivorans</name>
    <dbReference type="NCBI Taxonomy" id="314319"/>
    <lineage>
        <taxon>Bacteria</taxon>
        <taxon>Pseudomonadati</taxon>
        <taxon>Bacteroidota</taxon>
        <taxon>Bacteroidia</taxon>
        <taxon>Marinilabiliales</taxon>
        <taxon>Prolixibacteraceae</taxon>
        <taxon>Prolixibacter</taxon>
    </lineage>
</organism>
<dbReference type="GO" id="GO:0004803">
    <property type="term" value="F:transposase activity"/>
    <property type="evidence" value="ECO:0007669"/>
    <property type="project" value="InterPro"/>
</dbReference>
<dbReference type="PANTHER" id="PTHR36966">
    <property type="entry name" value="REP-ASSOCIATED TYROSINE TRANSPOSASE"/>
    <property type="match status" value="1"/>
</dbReference>
<proteinExistence type="predicted"/>
<dbReference type="GO" id="GO:0006313">
    <property type="term" value="P:DNA transposition"/>
    <property type="evidence" value="ECO:0007669"/>
    <property type="project" value="InterPro"/>
</dbReference>
<evidence type="ECO:0000259" key="1">
    <source>
        <dbReference type="SMART" id="SM01321"/>
    </source>
</evidence>
<dbReference type="EMBL" id="BLAX01000001">
    <property type="protein sequence ID" value="GET31581.1"/>
    <property type="molecule type" value="Genomic_DNA"/>
</dbReference>
<dbReference type="SMART" id="SM01321">
    <property type="entry name" value="Y1_Tnp"/>
    <property type="match status" value="1"/>
</dbReference>
<comment type="caution">
    <text evidence="2">The sequence shown here is derived from an EMBL/GenBank/DDBJ whole genome shotgun (WGS) entry which is preliminary data.</text>
</comment>
<dbReference type="InterPro" id="IPR036515">
    <property type="entry name" value="Transposase_17_sf"/>
</dbReference>
<dbReference type="Gene3D" id="3.30.70.1290">
    <property type="entry name" value="Transposase IS200-like"/>
    <property type="match status" value="1"/>
</dbReference>
<evidence type="ECO:0000313" key="2">
    <source>
        <dbReference type="EMBL" id="GET31581.1"/>
    </source>
</evidence>
<dbReference type="InterPro" id="IPR002686">
    <property type="entry name" value="Transposase_17"/>
</dbReference>
<protein>
    <recommendedName>
        <fullName evidence="1">Transposase IS200-like domain-containing protein</fullName>
    </recommendedName>
</protein>
<dbReference type="AlphaFoldDB" id="A0A5M4AVK1"/>
<reference evidence="2 3" key="1">
    <citation type="submission" date="2019-10" db="EMBL/GenBank/DDBJ databases">
        <title>Prolixibacter strains distinguished by the presence of nitrate reductase genes were adept at nitrate-dependent anaerobic corrosion of metallic iron and carbon steel.</title>
        <authorList>
            <person name="Iino T."/>
            <person name="Shono N."/>
            <person name="Ito K."/>
            <person name="Nakamura R."/>
            <person name="Sueoka K."/>
            <person name="Harayama S."/>
            <person name="Ohkuma M."/>
        </authorList>
    </citation>
    <scope>NUCLEOTIDE SEQUENCE [LARGE SCALE GENOMIC DNA]</scope>
    <source>
        <strain evidence="2 3">JCM 13498</strain>
    </source>
</reference>
<evidence type="ECO:0000313" key="3">
    <source>
        <dbReference type="Proteomes" id="UP000391834"/>
    </source>
</evidence>
<dbReference type="GO" id="GO:0043565">
    <property type="term" value="F:sequence-specific DNA binding"/>
    <property type="evidence" value="ECO:0007669"/>
    <property type="project" value="TreeGrafter"/>
</dbReference>
<dbReference type="PANTHER" id="PTHR36966:SF1">
    <property type="entry name" value="REP-ASSOCIATED TYROSINE TRANSPOSASE"/>
    <property type="match status" value="1"/>
</dbReference>
<dbReference type="InterPro" id="IPR052715">
    <property type="entry name" value="RAYT_transposase"/>
</dbReference>
<dbReference type="SUPFAM" id="SSF143422">
    <property type="entry name" value="Transposase IS200-like"/>
    <property type="match status" value="1"/>
</dbReference>
<gene>
    <name evidence="2" type="ORF">PbJCM13498_04440</name>
</gene>
<keyword evidence="3" id="KW-1185">Reference proteome</keyword>
<feature type="domain" description="Transposase IS200-like" evidence="1">
    <location>
        <begin position="1"/>
        <end position="159"/>
    </location>
</feature>
<sequence>MYFVTICTSGKRCYLGHYHNPEQLFPTGILARNYWLEIPNHFPFVKLDAFVIMPNHVHGIVIIDKPESNVKPLQSRDAINRVSTGLHTVNTADRTGGATRSHNPMLHDNLSRIIRWYKGRVTFEIRKTNPQFAWQSRFHDHIIRDREEYHGTRQYIIDNPQQWMKDPLREAFKS</sequence>
<dbReference type="Proteomes" id="UP000391834">
    <property type="component" value="Unassembled WGS sequence"/>
</dbReference>